<keyword evidence="2" id="KW-1185">Reference proteome</keyword>
<dbReference type="RefSeq" id="WP_076533551.1">
    <property type="nucleotide sequence ID" value="NZ_BMEH01000008.1"/>
</dbReference>
<protein>
    <recommendedName>
        <fullName evidence="3">Bacteriophage lambda head decoration protein D</fullName>
    </recommendedName>
</protein>
<proteinExistence type="predicted"/>
<dbReference type="Proteomes" id="UP000186141">
    <property type="component" value="Unassembled WGS sequence"/>
</dbReference>
<evidence type="ECO:0000313" key="1">
    <source>
        <dbReference type="EMBL" id="SIT20025.1"/>
    </source>
</evidence>
<organism evidence="1 2">
    <name type="scientific">Gemmobacter megaterium</name>
    <dbReference type="NCBI Taxonomy" id="1086013"/>
    <lineage>
        <taxon>Bacteria</taxon>
        <taxon>Pseudomonadati</taxon>
        <taxon>Pseudomonadota</taxon>
        <taxon>Alphaproteobacteria</taxon>
        <taxon>Rhodobacterales</taxon>
        <taxon>Paracoccaceae</taxon>
        <taxon>Gemmobacter</taxon>
    </lineage>
</organism>
<reference evidence="1 2" key="1">
    <citation type="submission" date="2017-01" db="EMBL/GenBank/DDBJ databases">
        <authorList>
            <person name="Mah S.A."/>
            <person name="Swanson W.J."/>
            <person name="Moy G.W."/>
            <person name="Vacquier V.D."/>
        </authorList>
    </citation>
    <scope>NUCLEOTIDE SEQUENCE [LARGE SCALE GENOMIC DNA]</scope>
    <source>
        <strain evidence="1 2">DSM 26375</strain>
    </source>
</reference>
<accession>A0A1N7QAZ1</accession>
<dbReference type="OrthoDB" id="7774526at2"/>
<sequence>MATKQSTYFKGNARTPIPVPNKAGVVCEVIITHTFTEAVADTDVLELAPLAAGNRILAVDVATENLGAITLDVGFMSGTPGDVESARSCGAELFNDQAAGTPAAKPLIGIVGLAVAGEHRSIGVVPSAAITPAANKKLHLRLRYASA</sequence>
<evidence type="ECO:0008006" key="3">
    <source>
        <dbReference type="Google" id="ProtNLM"/>
    </source>
</evidence>
<gene>
    <name evidence="1" type="ORF">SAMN05421774_10865</name>
</gene>
<dbReference type="AlphaFoldDB" id="A0A1N7QAZ1"/>
<name>A0A1N7QAZ1_9RHOB</name>
<evidence type="ECO:0000313" key="2">
    <source>
        <dbReference type="Proteomes" id="UP000186141"/>
    </source>
</evidence>
<dbReference type="STRING" id="1086013.SAMN05421774_10865"/>
<dbReference type="EMBL" id="FTOT01000008">
    <property type="protein sequence ID" value="SIT20025.1"/>
    <property type="molecule type" value="Genomic_DNA"/>
</dbReference>